<evidence type="ECO:0000256" key="2">
    <source>
        <dbReference type="ARBA" id="ARBA00022553"/>
    </source>
</evidence>
<accession>A0A7L3TIP7</accession>
<feature type="region of interest" description="Disordered" evidence="6">
    <location>
        <begin position="1"/>
        <end position="89"/>
    </location>
</feature>
<sequence>GVRGGAAAGPAPVRRSPRLQAPPPTPPEPTAARGRGQVEPRPPGKPRPPAKPHPPRASPAHPQEEEPPEVTGHRLRPQGGPGSAPPKVLFTGVVASPEMEVALRTLGGSMATSVFDCTHLVTDRVRRTVKFLCAVARGVPIVTPEWLHKVPWGRGTGKGDLGDRERVLGDRKEDLGVTGVLGDRAWGFWGQREVSWGHGVSLGTWDGTFGDMDNLGDKVEGSRGQRRGPWGQGLLGDKERVLGDRG</sequence>
<evidence type="ECO:0000256" key="1">
    <source>
        <dbReference type="ARBA" id="ARBA00004123"/>
    </source>
</evidence>
<organism evidence="8 9">
    <name type="scientific">Rissa tridactyla</name>
    <name type="common">Black-legged kittiwake</name>
    <name type="synonym">Larus tridactyla</name>
    <dbReference type="NCBI Taxonomy" id="75485"/>
    <lineage>
        <taxon>Eukaryota</taxon>
        <taxon>Metazoa</taxon>
        <taxon>Chordata</taxon>
        <taxon>Craniata</taxon>
        <taxon>Vertebrata</taxon>
        <taxon>Euteleostomi</taxon>
        <taxon>Archelosauria</taxon>
        <taxon>Archosauria</taxon>
        <taxon>Dinosauria</taxon>
        <taxon>Saurischia</taxon>
        <taxon>Theropoda</taxon>
        <taxon>Coelurosauria</taxon>
        <taxon>Aves</taxon>
        <taxon>Neognathae</taxon>
        <taxon>Neoaves</taxon>
        <taxon>Charadriiformes</taxon>
        <taxon>Laridae</taxon>
        <taxon>Rissa</taxon>
    </lineage>
</organism>
<gene>
    <name evidence="8" type="primary">Mdc1</name>
    <name evidence="8" type="ORF">RISTRI_R15737</name>
</gene>
<dbReference type="EMBL" id="VZUC01009060">
    <property type="protein sequence ID" value="NXV39462.1"/>
    <property type="molecule type" value="Genomic_DNA"/>
</dbReference>
<dbReference type="AlphaFoldDB" id="A0A7L3TIP7"/>
<feature type="non-terminal residue" evidence="8">
    <location>
        <position position="1"/>
    </location>
</feature>
<comment type="caution">
    <text evidence="8">The sequence shown here is derived from an EMBL/GenBank/DDBJ whole genome shotgun (WGS) entry which is preliminary data.</text>
</comment>
<dbReference type="Proteomes" id="UP000540089">
    <property type="component" value="Unassembled WGS sequence"/>
</dbReference>
<evidence type="ECO:0000256" key="5">
    <source>
        <dbReference type="ARBA" id="ARBA00023242"/>
    </source>
</evidence>
<proteinExistence type="predicted"/>
<keyword evidence="5" id="KW-0539">Nucleus</keyword>
<feature type="region of interest" description="Disordered" evidence="6">
    <location>
        <begin position="218"/>
        <end position="246"/>
    </location>
</feature>
<evidence type="ECO:0000256" key="6">
    <source>
        <dbReference type="SAM" id="MobiDB-lite"/>
    </source>
</evidence>
<evidence type="ECO:0000313" key="8">
    <source>
        <dbReference type="EMBL" id="NXV39462.1"/>
    </source>
</evidence>
<evidence type="ECO:0000256" key="3">
    <source>
        <dbReference type="ARBA" id="ARBA00022763"/>
    </source>
</evidence>
<dbReference type="InterPro" id="IPR051579">
    <property type="entry name" value="DDR_Transcriptional_Reg"/>
</dbReference>
<evidence type="ECO:0000313" key="9">
    <source>
        <dbReference type="Proteomes" id="UP000540089"/>
    </source>
</evidence>
<dbReference type="PANTHER" id="PTHR23196">
    <property type="entry name" value="PAX TRANSCRIPTION ACTIVATION DOMAIN INTERACTING PROTEIN"/>
    <property type="match status" value="1"/>
</dbReference>
<evidence type="ECO:0000259" key="7">
    <source>
        <dbReference type="PROSITE" id="PS50172"/>
    </source>
</evidence>
<dbReference type="GO" id="GO:0005634">
    <property type="term" value="C:nucleus"/>
    <property type="evidence" value="ECO:0007669"/>
    <property type="project" value="UniProtKB-SubCell"/>
</dbReference>
<reference evidence="8 9" key="1">
    <citation type="submission" date="2019-09" db="EMBL/GenBank/DDBJ databases">
        <title>Bird 10,000 Genomes (B10K) Project - Family phase.</title>
        <authorList>
            <person name="Zhang G."/>
        </authorList>
    </citation>
    <scope>NUCLEOTIDE SEQUENCE [LARGE SCALE GENOMIC DNA]</scope>
    <source>
        <strain evidence="8">OUT-0021</strain>
        <tissue evidence="8">Blood</tissue>
    </source>
</reference>
<dbReference type="CDD" id="cd17744">
    <property type="entry name" value="BRCT_MDC1_rpt1"/>
    <property type="match status" value="1"/>
</dbReference>
<dbReference type="Gene3D" id="3.40.50.10190">
    <property type="entry name" value="BRCT domain"/>
    <property type="match status" value="1"/>
</dbReference>
<dbReference type="InterPro" id="IPR001357">
    <property type="entry name" value="BRCT_dom"/>
</dbReference>
<comment type="subcellular location">
    <subcellularLocation>
        <location evidence="1">Nucleus</location>
    </subcellularLocation>
</comment>
<keyword evidence="2" id="KW-0597">Phosphoprotein</keyword>
<dbReference type="GO" id="GO:0006281">
    <property type="term" value="P:DNA repair"/>
    <property type="evidence" value="ECO:0007669"/>
    <property type="project" value="UniProtKB-KW"/>
</dbReference>
<dbReference type="SMART" id="SM00292">
    <property type="entry name" value="BRCT"/>
    <property type="match status" value="1"/>
</dbReference>
<name>A0A7L3TIP7_RISTR</name>
<protein>
    <submittedName>
        <fullName evidence="8">MDC1 protein</fullName>
    </submittedName>
</protein>
<dbReference type="PANTHER" id="PTHR23196:SF34">
    <property type="entry name" value="MEDIATOR OF DNA DAMAGE CHECKPOINT PROTEIN 1"/>
    <property type="match status" value="1"/>
</dbReference>
<dbReference type="InterPro" id="IPR036420">
    <property type="entry name" value="BRCT_dom_sf"/>
</dbReference>
<feature type="domain" description="BRCT" evidence="7">
    <location>
        <begin position="85"/>
        <end position="147"/>
    </location>
</feature>
<keyword evidence="9" id="KW-1185">Reference proteome</keyword>
<keyword evidence="4" id="KW-0234">DNA repair</keyword>
<dbReference type="SUPFAM" id="SSF52113">
    <property type="entry name" value="BRCT domain"/>
    <property type="match status" value="1"/>
</dbReference>
<feature type="compositionally biased region" description="Basic and acidic residues" evidence="6">
    <location>
        <begin position="236"/>
        <end position="246"/>
    </location>
</feature>
<dbReference type="PROSITE" id="PS50172">
    <property type="entry name" value="BRCT"/>
    <property type="match status" value="1"/>
</dbReference>
<evidence type="ECO:0000256" key="4">
    <source>
        <dbReference type="ARBA" id="ARBA00023204"/>
    </source>
</evidence>
<feature type="compositionally biased region" description="Pro residues" evidence="6">
    <location>
        <begin position="20"/>
        <end position="29"/>
    </location>
</feature>
<feature type="non-terminal residue" evidence="8">
    <location>
        <position position="246"/>
    </location>
</feature>
<dbReference type="Pfam" id="PF16770">
    <property type="entry name" value="RTT107_BRCT_5"/>
    <property type="match status" value="1"/>
</dbReference>
<keyword evidence="3" id="KW-0227">DNA damage</keyword>